<dbReference type="InterPro" id="IPR008271">
    <property type="entry name" value="Ser/Thr_kinase_AS"/>
</dbReference>
<evidence type="ECO:0000313" key="3">
    <source>
        <dbReference type="Proteomes" id="UP001470230"/>
    </source>
</evidence>
<dbReference type="Proteomes" id="UP001470230">
    <property type="component" value="Unassembled WGS sequence"/>
</dbReference>
<dbReference type="SMART" id="SM00220">
    <property type="entry name" value="S_TKc"/>
    <property type="match status" value="1"/>
</dbReference>
<evidence type="ECO:0000259" key="1">
    <source>
        <dbReference type="PROSITE" id="PS50011"/>
    </source>
</evidence>
<organism evidence="2 3">
    <name type="scientific">Tritrichomonas musculus</name>
    <dbReference type="NCBI Taxonomy" id="1915356"/>
    <lineage>
        <taxon>Eukaryota</taxon>
        <taxon>Metamonada</taxon>
        <taxon>Parabasalia</taxon>
        <taxon>Tritrichomonadida</taxon>
        <taxon>Tritrichomonadidae</taxon>
        <taxon>Tritrichomonas</taxon>
    </lineage>
</organism>
<gene>
    <name evidence="2" type="ORF">M9Y10_034374</name>
</gene>
<reference evidence="2 3" key="1">
    <citation type="submission" date="2024-04" db="EMBL/GenBank/DDBJ databases">
        <title>Tritrichomonas musculus Genome.</title>
        <authorList>
            <person name="Alves-Ferreira E."/>
            <person name="Grigg M."/>
            <person name="Lorenzi H."/>
            <person name="Galac M."/>
        </authorList>
    </citation>
    <scope>NUCLEOTIDE SEQUENCE [LARGE SCALE GENOMIC DNA]</scope>
    <source>
        <strain evidence="2 3">EAF2021</strain>
    </source>
</reference>
<accession>A0ABR2KGQ7</accession>
<evidence type="ECO:0000313" key="2">
    <source>
        <dbReference type="EMBL" id="KAK8889622.1"/>
    </source>
</evidence>
<keyword evidence="3" id="KW-1185">Reference proteome</keyword>
<sequence>MFFSQTQLGHLIKIPYSFHGYRIIQLLNSGSFSVVAKVEDISTHLQFAAKFISKSDIATMGKAEVIFNEIHILRTTKHPNIIKMYDVLDIKNDYDEEYFVIIMEYCSNGDLFDYVTQIGFKNEMEKKKIFYNFLKAIEYLHSKGISHGDIKPENILLDENLNPKVCDFGFSKSCTVLKDKKRNFSTYFAAPEMFKRGEINLLKTDIWAIGVTLYCLSELTFPFLINNEDIIPNEIISGLLQVSTDDEFQVIFKKCTEMRPECRPTIKEILNNDYFSFFNYHSN</sequence>
<dbReference type="PANTHER" id="PTHR44167">
    <property type="entry name" value="OVARIAN-SPECIFIC SERINE/THREONINE-PROTEIN KINASE LOK-RELATED"/>
    <property type="match status" value="1"/>
</dbReference>
<dbReference type="InterPro" id="IPR000719">
    <property type="entry name" value="Prot_kinase_dom"/>
</dbReference>
<dbReference type="Pfam" id="PF00069">
    <property type="entry name" value="Pkinase"/>
    <property type="match status" value="1"/>
</dbReference>
<dbReference type="InterPro" id="IPR011009">
    <property type="entry name" value="Kinase-like_dom_sf"/>
</dbReference>
<dbReference type="EMBL" id="JAPFFF010000005">
    <property type="protein sequence ID" value="KAK8889622.1"/>
    <property type="molecule type" value="Genomic_DNA"/>
</dbReference>
<dbReference type="SUPFAM" id="SSF56112">
    <property type="entry name" value="Protein kinase-like (PK-like)"/>
    <property type="match status" value="1"/>
</dbReference>
<name>A0ABR2KGQ7_9EUKA</name>
<protein>
    <recommendedName>
        <fullName evidence="1">Protein kinase domain-containing protein</fullName>
    </recommendedName>
</protein>
<dbReference type="PANTHER" id="PTHR44167:SF24">
    <property type="entry name" value="SERINE_THREONINE-PROTEIN KINASE CHK2"/>
    <property type="match status" value="1"/>
</dbReference>
<comment type="caution">
    <text evidence="2">The sequence shown here is derived from an EMBL/GenBank/DDBJ whole genome shotgun (WGS) entry which is preliminary data.</text>
</comment>
<proteinExistence type="predicted"/>
<dbReference type="PROSITE" id="PS50011">
    <property type="entry name" value="PROTEIN_KINASE_DOM"/>
    <property type="match status" value="1"/>
</dbReference>
<feature type="domain" description="Protein kinase" evidence="1">
    <location>
        <begin position="21"/>
        <end position="275"/>
    </location>
</feature>
<dbReference type="Gene3D" id="1.10.510.10">
    <property type="entry name" value="Transferase(Phosphotransferase) domain 1"/>
    <property type="match status" value="1"/>
</dbReference>
<dbReference type="PROSITE" id="PS00108">
    <property type="entry name" value="PROTEIN_KINASE_ST"/>
    <property type="match status" value="1"/>
</dbReference>